<comment type="caution">
    <text evidence="2">The sequence shown here is derived from an EMBL/GenBank/DDBJ whole genome shotgun (WGS) entry which is preliminary data.</text>
</comment>
<gene>
    <name evidence="2" type="ORF">C492_07310</name>
</gene>
<keyword evidence="1" id="KW-0472">Membrane</keyword>
<evidence type="ECO:0000313" key="3">
    <source>
        <dbReference type="Proteomes" id="UP000011531"/>
    </source>
</evidence>
<evidence type="ECO:0000256" key="1">
    <source>
        <dbReference type="SAM" id="Phobius"/>
    </source>
</evidence>
<accession>L9XNS2</accession>
<dbReference type="AlphaFoldDB" id="L9XNS2"/>
<organism evidence="2 3">
    <name type="scientific">Natronococcus jeotgali DSM 18795</name>
    <dbReference type="NCBI Taxonomy" id="1227498"/>
    <lineage>
        <taxon>Archaea</taxon>
        <taxon>Methanobacteriati</taxon>
        <taxon>Methanobacteriota</taxon>
        <taxon>Stenosarchaea group</taxon>
        <taxon>Halobacteria</taxon>
        <taxon>Halobacteriales</taxon>
        <taxon>Natrialbaceae</taxon>
        <taxon>Natronococcus</taxon>
    </lineage>
</organism>
<dbReference type="STRING" id="1227498.C492_07310"/>
<proteinExistence type="predicted"/>
<feature type="transmembrane region" description="Helical" evidence="1">
    <location>
        <begin position="65"/>
        <end position="89"/>
    </location>
</feature>
<evidence type="ECO:0000313" key="2">
    <source>
        <dbReference type="EMBL" id="ELY63207.1"/>
    </source>
</evidence>
<sequence>MENISITVTSIYEHIFLISITKLVVRFYTTSPKAVETQNVGELLEVFQRIVAVADKEVTARSRELLFSGIAAGFAITITFLLCASLYGLD</sequence>
<dbReference type="Proteomes" id="UP000011531">
    <property type="component" value="Unassembled WGS sequence"/>
</dbReference>
<dbReference type="EMBL" id="AOIA01000046">
    <property type="protein sequence ID" value="ELY63207.1"/>
    <property type="molecule type" value="Genomic_DNA"/>
</dbReference>
<reference evidence="2 3" key="1">
    <citation type="journal article" date="2014" name="PLoS Genet.">
        <title>Phylogenetically driven sequencing of extremely halophilic archaea reveals strategies for static and dynamic osmo-response.</title>
        <authorList>
            <person name="Becker E.A."/>
            <person name="Seitzer P.M."/>
            <person name="Tritt A."/>
            <person name="Larsen D."/>
            <person name="Krusor M."/>
            <person name="Yao A.I."/>
            <person name="Wu D."/>
            <person name="Madern D."/>
            <person name="Eisen J.A."/>
            <person name="Darling A.E."/>
            <person name="Facciotti M.T."/>
        </authorList>
    </citation>
    <scope>NUCLEOTIDE SEQUENCE [LARGE SCALE GENOMIC DNA]</scope>
    <source>
        <strain evidence="2 3">DSM 18795</strain>
    </source>
</reference>
<name>L9XNS2_9EURY</name>
<keyword evidence="1" id="KW-0812">Transmembrane</keyword>
<protein>
    <submittedName>
        <fullName evidence="2">Formate/nitrite transporter</fullName>
    </submittedName>
</protein>
<keyword evidence="1" id="KW-1133">Transmembrane helix</keyword>
<keyword evidence="3" id="KW-1185">Reference proteome</keyword>